<keyword evidence="4" id="KW-1185">Reference proteome</keyword>
<dbReference type="Proteomes" id="UP001501736">
    <property type="component" value="Unassembled WGS sequence"/>
</dbReference>
<dbReference type="SMART" id="SM00347">
    <property type="entry name" value="HTH_MARR"/>
    <property type="match status" value="1"/>
</dbReference>
<dbReference type="InterPro" id="IPR039422">
    <property type="entry name" value="MarR/SlyA-like"/>
</dbReference>
<reference evidence="4" key="1">
    <citation type="journal article" date="2019" name="Int. J. Syst. Evol. Microbiol.">
        <title>The Global Catalogue of Microorganisms (GCM) 10K type strain sequencing project: providing services to taxonomists for standard genome sequencing and annotation.</title>
        <authorList>
            <consortium name="The Broad Institute Genomics Platform"/>
            <consortium name="The Broad Institute Genome Sequencing Center for Infectious Disease"/>
            <person name="Wu L."/>
            <person name="Ma J."/>
        </authorList>
    </citation>
    <scope>NUCLEOTIDE SEQUENCE [LARGE SCALE GENOMIC DNA]</scope>
    <source>
        <strain evidence="4">JCM 11483</strain>
    </source>
</reference>
<feature type="region of interest" description="Disordered" evidence="1">
    <location>
        <begin position="1"/>
        <end position="24"/>
    </location>
</feature>
<dbReference type="EMBL" id="BAAAYG010000003">
    <property type="protein sequence ID" value="GAA3282672.1"/>
    <property type="molecule type" value="Genomic_DNA"/>
</dbReference>
<sequence length="200" mass="21752">MHDAPRPHAPEPADASPTDASRAGRPAALAALEAVQLLDDSLDRTHHRLKSAVEMNASDVSTLRMLVIRERQGTRTTPQDIAEHLRLSTATVTTLLDRLATAGHVRRTPHPADRRSRIVELTDQARSTFLRHFGGELQAMREVIEARDDADLEVVTAFLADLAAALADPQDQAQTVQTAQTAQTARPTQPTQPASPEEDA</sequence>
<evidence type="ECO:0000259" key="2">
    <source>
        <dbReference type="PROSITE" id="PS50995"/>
    </source>
</evidence>
<organism evidence="3 4">
    <name type="scientific">Nesterenkonia halobia</name>
    <dbReference type="NCBI Taxonomy" id="37922"/>
    <lineage>
        <taxon>Bacteria</taxon>
        <taxon>Bacillati</taxon>
        <taxon>Actinomycetota</taxon>
        <taxon>Actinomycetes</taxon>
        <taxon>Micrococcales</taxon>
        <taxon>Micrococcaceae</taxon>
        <taxon>Nesterenkonia</taxon>
    </lineage>
</organism>
<gene>
    <name evidence="3" type="ORF">GCM10020260_10130</name>
</gene>
<evidence type="ECO:0000313" key="4">
    <source>
        <dbReference type="Proteomes" id="UP001501736"/>
    </source>
</evidence>
<dbReference type="PANTHER" id="PTHR33164:SF106">
    <property type="entry name" value="TRANSCRIPTIONAL REGULATORY PROTEIN"/>
    <property type="match status" value="1"/>
</dbReference>
<evidence type="ECO:0000256" key="1">
    <source>
        <dbReference type="SAM" id="MobiDB-lite"/>
    </source>
</evidence>
<dbReference type="PANTHER" id="PTHR33164">
    <property type="entry name" value="TRANSCRIPTIONAL REGULATOR, MARR FAMILY"/>
    <property type="match status" value="1"/>
</dbReference>
<dbReference type="InterPro" id="IPR036388">
    <property type="entry name" value="WH-like_DNA-bd_sf"/>
</dbReference>
<dbReference type="PROSITE" id="PS50995">
    <property type="entry name" value="HTH_MARR_2"/>
    <property type="match status" value="1"/>
</dbReference>
<dbReference type="PRINTS" id="PR00598">
    <property type="entry name" value="HTHMARR"/>
</dbReference>
<feature type="compositionally biased region" description="Basic and acidic residues" evidence="1">
    <location>
        <begin position="1"/>
        <end position="11"/>
    </location>
</feature>
<dbReference type="Pfam" id="PF12802">
    <property type="entry name" value="MarR_2"/>
    <property type="match status" value="1"/>
</dbReference>
<dbReference type="SUPFAM" id="SSF46785">
    <property type="entry name" value="Winged helix' DNA-binding domain"/>
    <property type="match status" value="1"/>
</dbReference>
<feature type="compositionally biased region" description="Low complexity" evidence="1">
    <location>
        <begin position="169"/>
        <end position="194"/>
    </location>
</feature>
<dbReference type="InterPro" id="IPR000835">
    <property type="entry name" value="HTH_MarR-typ"/>
</dbReference>
<evidence type="ECO:0000313" key="3">
    <source>
        <dbReference type="EMBL" id="GAA3282672.1"/>
    </source>
</evidence>
<dbReference type="RefSeq" id="WP_344718829.1">
    <property type="nucleotide sequence ID" value="NZ_BAAAYG010000003.1"/>
</dbReference>
<feature type="domain" description="HTH marR-type" evidence="2">
    <location>
        <begin position="28"/>
        <end position="164"/>
    </location>
</feature>
<dbReference type="InterPro" id="IPR036390">
    <property type="entry name" value="WH_DNA-bd_sf"/>
</dbReference>
<protein>
    <recommendedName>
        <fullName evidence="2">HTH marR-type domain-containing protein</fullName>
    </recommendedName>
</protein>
<name>A0ABP6RCJ3_9MICC</name>
<feature type="region of interest" description="Disordered" evidence="1">
    <location>
        <begin position="169"/>
        <end position="200"/>
    </location>
</feature>
<comment type="caution">
    <text evidence="3">The sequence shown here is derived from an EMBL/GenBank/DDBJ whole genome shotgun (WGS) entry which is preliminary data.</text>
</comment>
<dbReference type="Gene3D" id="1.10.10.10">
    <property type="entry name" value="Winged helix-like DNA-binding domain superfamily/Winged helix DNA-binding domain"/>
    <property type="match status" value="1"/>
</dbReference>
<proteinExistence type="predicted"/>
<accession>A0ABP6RCJ3</accession>